<dbReference type="AlphaFoldDB" id="R9P2D7"/>
<keyword evidence="13" id="KW-1185">Reference proteome</keyword>
<evidence type="ECO:0000256" key="7">
    <source>
        <dbReference type="ARBA" id="ARBA00023054"/>
    </source>
</evidence>
<feature type="region of interest" description="Disordered" evidence="9">
    <location>
        <begin position="224"/>
        <end position="254"/>
    </location>
</feature>
<keyword evidence="5" id="KW-0653">Protein transport</keyword>
<evidence type="ECO:0000256" key="2">
    <source>
        <dbReference type="ARBA" id="ARBA00009063"/>
    </source>
</evidence>
<dbReference type="EMBL" id="DF238795">
    <property type="protein sequence ID" value="GAC95558.1"/>
    <property type="molecule type" value="Genomic_DNA"/>
</dbReference>
<dbReference type="GO" id="GO:0015031">
    <property type="term" value="P:protein transport"/>
    <property type="evidence" value="ECO:0007669"/>
    <property type="project" value="UniProtKB-KW"/>
</dbReference>
<keyword evidence="4 10" id="KW-0812">Transmembrane</keyword>
<organism evidence="12 13">
    <name type="scientific">Pseudozyma hubeiensis (strain SY62)</name>
    <name type="common">Yeast</name>
    <dbReference type="NCBI Taxonomy" id="1305764"/>
    <lineage>
        <taxon>Eukaryota</taxon>
        <taxon>Fungi</taxon>
        <taxon>Dikarya</taxon>
        <taxon>Basidiomycota</taxon>
        <taxon>Ustilaginomycotina</taxon>
        <taxon>Ustilaginomycetes</taxon>
        <taxon>Ustilaginales</taxon>
        <taxon>Ustilaginaceae</taxon>
        <taxon>Pseudozyma</taxon>
    </lineage>
</organism>
<accession>R9P2D7</accession>
<dbReference type="Proteomes" id="UP000014071">
    <property type="component" value="Unassembled WGS sequence"/>
</dbReference>
<feature type="compositionally biased region" description="Low complexity" evidence="9">
    <location>
        <begin position="31"/>
        <end position="40"/>
    </location>
</feature>
<evidence type="ECO:0000256" key="3">
    <source>
        <dbReference type="ARBA" id="ARBA00022448"/>
    </source>
</evidence>
<feature type="region of interest" description="Disordered" evidence="9">
    <location>
        <begin position="24"/>
        <end position="49"/>
    </location>
</feature>
<dbReference type="HOGENOM" id="CLU_038403_0_0_1"/>
<keyword evidence="8 10" id="KW-0472">Membrane</keyword>
<dbReference type="eggNOG" id="KOG3894">
    <property type="taxonomic scope" value="Eukaryota"/>
</dbReference>
<dbReference type="GO" id="GO:0006890">
    <property type="term" value="P:retrograde vesicle-mediated transport, Golgi to endoplasmic reticulum"/>
    <property type="evidence" value="ECO:0007669"/>
    <property type="project" value="TreeGrafter"/>
</dbReference>
<sequence>MATLRKARVPPATDLTADFHSLIAQRRQEYPPSSSSAQPSRALRRKDPPENVVKAHKQWLRQAYIIRKHIISLLGFLYSIRRKYLALGKARTHQLRADQDGTDTPENQGDEAGSAFAKWKAFTGPLSDMQRDEIDFQVKVVIKRCLESIKELEAAEEARKKHAPTTPTALSPLNSLLALSTARDSSTSILASSLISAHRASITQYLSTLLSKASALQSDMQEARLRVQREKTKSLANSRPQLQQSANSASASTSAAAAPAVIRGSVGGSFNPELDSESSLVGKDISAQLSASQIEMFETESSELIKSLESDLAAIRKAESRLYEISELQTQVVQQLEQQGEITDQLLDEAIGVGTEVGRGNEELRKARQRSREADKFLSIFLVGSGLALLFLHWMD</sequence>
<dbReference type="PANTHER" id="PTHR15959">
    <property type="entry name" value="SYNTAXIN-18"/>
    <property type="match status" value="1"/>
</dbReference>
<dbReference type="InterPro" id="IPR019529">
    <property type="entry name" value="Syntaxin-18_N"/>
</dbReference>
<evidence type="ECO:0000313" key="13">
    <source>
        <dbReference type="Proteomes" id="UP000014071"/>
    </source>
</evidence>
<feature type="compositionally biased region" description="Basic and acidic residues" evidence="9">
    <location>
        <begin position="224"/>
        <end position="233"/>
    </location>
</feature>
<comment type="similarity">
    <text evidence="2">Belongs to the syntaxin family.</text>
</comment>
<feature type="compositionally biased region" description="Polar residues" evidence="9">
    <location>
        <begin position="234"/>
        <end position="244"/>
    </location>
</feature>
<feature type="domain" description="SNARE-complex protein Syntaxin-18 N-terminal" evidence="11">
    <location>
        <begin position="13"/>
        <end position="92"/>
    </location>
</feature>
<dbReference type="STRING" id="1305764.R9P2D7"/>
<keyword evidence="7" id="KW-0175">Coiled coil</keyword>
<dbReference type="GeneID" id="24108424"/>
<evidence type="ECO:0000256" key="5">
    <source>
        <dbReference type="ARBA" id="ARBA00022927"/>
    </source>
</evidence>
<dbReference type="OrthoDB" id="342981at2759"/>
<feature type="compositionally biased region" description="Low complexity" evidence="9">
    <location>
        <begin position="245"/>
        <end position="254"/>
    </location>
</feature>
<gene>
    <name evidence="12" type="ORF">PHSY_003134</name>
</gene>
<name>R9P2D7_PSEHS</name>
<evidence type="ECO:0000256" key="6">
    <source>
        <dbReference type="ARBA" id="ARBA00022989"/>
    </source>
</evidence>
<keyword evidence="3" id="KW-0813">Transport</keyword>
<evidence type="ECO:0000256" key="1">
    <source>
        <dbReference type="ARBA" id="ARBA00004211"/>
    </source>
</evidence>
<evidence type="ECO:0000256" key="9">
    <source>
        <dbReference type="SAM" id="MobiDB-lite"/>
    </source>
</evidence>
<feature type="transmembrane region" description="Helical" evidence="10">
    <location>
        <begin position="377"/>
        <end position="395"/>
    </location>
</feature>
<comment type="subcellular location">
    <subcellularLocation>
        <location evidence="1">Membrane</location>
        <topology evidence="1">Single-pass type IV membrane protein</topology>
    </subcellularLocation>
</comment>
<evidence type="ECO:0000256" key="10">
    <source>
        <dbReference type="SAM" id="Phobius"/>
    </source>
</evidence>
<dbReference type="FunFam" id="1.20.5.110:FF:000069">
    <property type="entry name" value="Related to syntaxin 18"/>
    <property type="match status" value="1"/>
</dbReference>
<dbReference type="Pfam" id="PF10496">
    <property type="entry name" value="Syntaxin-18_N"/>
    <property type="match status" value="1"/>
</dbReference>
<keyword evidence="6 10" id="KW-1133">Transmembrane helix</keyword>
<dbReference type="GO" id="GO:0005783">
    <property type="term" value="C:endoplasmic reticulum"/>
    <property type="evidence" value="ECO:0007669"/>
    <property type="project" value="TreeGrafter"/>
</dbReference>
<evidence type="ECO:0000256" key="8">
    <source>
        <dbReference type="ARBA" id="ARBA00023136"/>
    </source>
</evidence>
<evidence type="ECO:0000313" key="12">
    <source>
        <dbReference type="EMBL" id="GAC95558.1"/>
    </source>
</evidence>
<dbReference type="GO" id="GO:0031201">
    <property type="term" value="C:SNARE complex"/>
    <property type="evidence" value="ECO:0007669"/>
    <property type="project" value="TreeGrafter"/>
</dbReference>
<proteinExistence type="inferred from homology"/>
<dbReference type="PANTHER" id="PTHR15959:SF0">
    <property type="entry name" value="SYNTAXIN-18"/>
    <property type="match status" value="1"/>
</dbReference>
<evidence type="ECO:0000259" key="11">
    <source>
        <dbReference type="Pfam" id="PF10496"/>
    </source>
</evidence>
<dbReference type="RefSeq" id="XP_012189145.1">
    <property type="nucleotide sequence ID" value="XM_012333755.1"/>
</dbReference>
<reference evidence="13" key="1">
    <citation type="journal article" date="2013" name="Genome Announc.">
        <title>Draft genome sequence of the basidiomycetous yeast-like fungus Pseudozyma hubeiensis SY62, which produces an abundant amount of the biosurfactant mannosylerythritol lipids.</title>
        <authorList>
            <person name="Konishi M."/>
            <person name="Hatada Y."/>
            <person name="Horiuchi J."/>
        </authorList>
    </citation>
    <scope>NUCLEOTIDE SEQUENCE [LARGE SCALE GENOMIC DNA]</scope>
    <source>
        <strain evidence="13">SY62</strain>
    </source>
</reference>
<protein>
    <submittedName>
        <fullName evidence="12">SNARE protein syntaxin</fullName>
    </submittedName>
</protein>
<evidence type="ECO:0000256" key="4">
    <source>
        <dbReference type="ARBA" id="ARBA00022692"/>
    </source>
</evidence>
<dbReference type="Gene3D" id="1.20.5.110">
    <property type="match status" value="1"/>
</dbReference>